<dbReference type="PANTHER" id="PTHR33546">
    <property type="entry name" value="LARGE, MULTIFUNCTIONAL SECRETED PROTEIN-RELATED"/>
    <property type="match status" value="1"/>
</dbReference>
<proteinExistence type="predicted"/>
<feature type="domain" description="DUF7133" evidence="1">
    <location>
        <begin position="60"/>
        <end position="216"/>
    </location>
</feature>
<dbReference type="InterPro" id="IPR011041">
    <property type="entry name" value="Quinoprot_gluc/sorb_DH_b-prop"/>
</dbReference>
<sequence>PTVTRLNGLTVGSAVGLPEGWLTRFSNRPKIGVRTAVNRAGDSLAKDYSSEVELIPPTPPEKAEATFEVEPGFRVELVAAEPLVMDPVGMSFDERGRLFVAEMRGYNQGNETPAAEARDLAMATEKLGRVKLLEDTDGDGRFDTSTVYVDDLIWPNGVMAYDGGLFVAAAPELLYCKDTDADGKADLRRVVYTGFGYSNWQHLPNSFRWGLDNRIHG</sequence>
<dbReference type="InterPro" id="IPR013428">
    <property type="entry name" value="Membrane-bound_put_N"/>
</dbReference>
<protein>
    <recommendedName>
        <fullName evidence="1">DUF7133 domain-containing protein</fullName>
    </recommendedName>
</protein>
<evidence type="ECO:0000313" key="2">
    <source>
        <dbReference type="EMBL" id="GAG49155.1"/>
    </source>
</evidence>
<evidence type="ECO:0000259" key="1">
    <source>
        <dbReference type="Pfam" id="PF23500"/>
    </source>
</evidence>
<dbReference type="EMBL" id="BARS01054482">
    <property type="protein sequence ID" value="GAG49155.1"/>
    <property type="molecule type" value="Genomic_DNA"/>
</dbReference>
<accession>X0Y0G1</accession>
<dbReference type="NCBIfam" id="TIGR02604">
    <property type="entry name" value="Piru_Ver_Nterm"/>
    <property type="match status" value="1"/>
</dbReference>
<feature type="non-terminal residue" evidence="2">
    <location>
        <position position="1"/>
    </location>
</feature>
<comment type="caution">
    <text evidence="2">The sequence shown here is derived from an EMBL/GenBank/DDBJ whole genome shotgun (WGS) entry which is preliminary data.</text>
</comment>
<organism evidence="2">
    <name type="scientific">marine sediment metagenome</name>
    <dbReference type="NCBI Taxonomy" id="412755"/>
    <lineage>
        <taxon>unclassified sequences</taxon>
        <taxon>metagenomes</taxon>
        <taxon>ecological metagenomes</taxon>
    </lineage>
</organism>
<dbReference type="PANTHER" id="PTHR33546:SF1">
    <property type="entry name" value="LARGE, MULTIFUNCTIONAL SECRETED PROTEIN"/>
    <property type="match status" value="1"/>
</dbReference>
<dbReference type="InterPro" id="IPR055557">
    <property type="entry name" value="DUF7133"/>
</dbReference>
<dbReference type="AlphaFoldDB" id="X0Y0G1"/>
<gene>
    <name evidence="2" type="ORF">S01H1_80646</name>
</gene>
<dbReference type="Pfam" id="PF23500">
    <property type="entry name" value="DUF7133"/>
    <property type="match status" value="1"/>
</dbReference>
<dbReference type="SUPFAM" id="SSF50952">
    <property type="entry name" value="Soluble quinoprotein glucose dehydrogenase"/>
    <property type="match status" value="1"/>
</dbReference>
<name>X0Y0G1_9ZZZZ</name>
<feature type="non-terminal residue" evidence="2">
    <location>
        <position position="217"/>
    </location>
</feature>
<reference evidence="2" key="1">
    <citation type="journal article" date="2014" name="Front. Microbiol.">
        <title>High frequency of phylogenetically diverse reductive dehalogenase-homologous genes in deep subseafloor sedimentary metagenomes.</title>
        <authorList>
            <person name="Kawai M."/>
            <person name="Futagami T."/>
            <person name="Toyoda A."/>
            <person name="Takaki Y."/>
            <person name="Nishi S."/>
            <person name="Hori S."/>
            <person name="Arai W."/>
            <person name="Tsubouchi T."/>
            <person name="Morono Y."/>
            <person name="Uchiyama I."/>
            <person name="Ito T."/>
            <person name="Fujiyama A."/>
            <person name="Inagaki F."/>
            <person name="Takami H."/>
        </authorList>
    </citation>
    <scope>NUCLEOTIDE SEQUENCE</scope>
    <source>
        <strain evidence="2">Expedition CK06-06</strain>
    </source>
</reference>